<evidence type="ECO:0000313" key="2">
    <source>
        <dbReference type="Proteomes" id="UP000005237"/>
    </source>
</evidence>
<reference evidence="2" key="1">
    <citation type="submission" date="2010-08" db="EMBL/GenBank/DDBJ databases">
        <authorList>
            <consortium name="Caenorhabditis japonica Sequencing Consortium"/>
            <person name="Wilson R.K."/>
        </authorList>
    </citation>
    <scope>NUCLEOTIDE SEQUENCE [LARGE SCALE GENOMIC DNA]</scope>
    <source>
        <strain evidence="2">DF5081</strain>
    </source>
</reference>
<sequence length="70" mass="7753">MKKEIKQFDSKLFRSKRKSPMVASPTGMKIPLPFLSVEVCAAIRLFPNGKSAEDDKIAAGFLKSLDNVIL</sequence>
<dbReference type="Proteomes" id="UP000005237">
    <property type="component" value="Unassembled WGS sequence"/>
</dbReference>
<dbReference type="EnsemblMetazoa" id="CJA06214.1">
    <property type="protein sequence ID" value="CJA06214.1"/>
    <property type="gene ID" value="WBGene00125418"/>
</dbReference>
<accession>A0A8R1DLM8</accession>
<organism evidence="1 2">
    <name type="scientific">Caenorhabditis japonica</name>
    <dbReference type="NCBI Taxonomy" id="281687"/>
    <lineage>
        <taxon>Eukaryota</taxon>
        <taxon>Metazoa</taxon>
        <taxon>Ecdysozoa</taxon>
        <taxon>Nematoda</taxon>
        <taxon>Chromadorea</taxon>
        <taxon>Rhabditida</taxon>
        <taxon>Rhabditina</taxon>
        <taxon>Rhabditomorpha</taxon>
        <taxon>Rhabditoidea</taxon>
        <taxon>Rhabditidae</taxon>
        <taxon>Peloderinae</taxon>
        <taxon>Caenorhabditis</taxon>
    </lineage>
</organism>
<reference evidence="1" key="2">
    <citation type="submission" date="2022-06" db="UniProtKB">
        <authorList>
            <consortium name="EnsemblMetazoa"/>
        </authorList>
    </citation>
    <scope>IDENTIFICATION</scope>
    <source>
        <strain evidence="1">DF5081</strain>
    </source>
</reference>
<evidence type="ECO:0000313" key="1">
    <source>
        <dbReference type="EnsemblMetazoa" id="CJA06214.1"/>
    </source>
</evidence>
<keyword evidence="2" id="KW-1185">Reference proteome</keyword>
<protein>
    <submittedName>
        <fullName evidence="1">Uncharacterized protein</fullName>
    </submittedName>
</protein>
<name>A0A8R1DLM8_CAEJA</name>
<dbReference type="AlphaFoldDB" id="A0A8R1DLM8"/>
<proteinExistence type="predicted"/>